<feature type="compositionally biased region" description="Low complexity" evidence="1">
    <location>
        <begin position="75"/>
        <end position="92"/>
    </location>
</feature>
<dbReference type="Pfam" id="PF00149">
    <property type="entry name" value="Metallophos"/>
    <property type="match status" value="1"/>
</dbReference>
<dbReference type="Proteomes" id="UP000403266">
    <property type="component" value="Unassembled WGS sequence"/>
</dbReference>
<proteinExistence type="predicted"/>
<reference evidence="3 4" key="1">
    <citation type="journal article" date="2019" name="Syst. Appl. Microbiol.">
        <title>Microvirga tunisiensis sp. nov., a root nodule symbiotic bacterium isolated from Lupinus micranthus and L. luteus grown in Northern Tunisia.</title>
        <authorList>
            <person name="Msaddak A."/>
            <person name="Rejili M."/>
            <person name="Duran D."/>
            <person name="Mars M."/>
            <person name="Palacios J.M."/>
            <person name="Ruiz-Argueso T."/>
            <person name="Rey L."/>
            <person name="Imperial J."/>
        </authorList>
    </citation>
    <scope>NUCLEOTIDE SEQUENCE [LARGE SCALE GENOMIC DNA]</scope>
    <source>
        <strain evidence="3 4">Lmie10</strain>
    </source>
</reference>
<dbReference type="PANTHER" id="PTHR11668:SF496">
    <property type="entry name" value="SERINE_THREONINE-PROTEIN PHOSPHATASE"/>
    <property type="match status" value="1"/>
</dbReference>
<dbReference type="SUPFAM" id="SSF56300">
    <property type="entry name" value="Metallo-dependent phosphatases"/>
    <property type="match status" value="1"/>
</dbReference>
<sequence>MNLPDGHEAPESDPPCEEPKQSEATSTPADVPKDEPDTQDPTRSSKTLAPETLAPETLAPGALVAGVEGASEVAPTLPLTGEPPSGTGSPPSDAVPATPIGQDTLQIVEVEDLDWQGVRNAVNPSSIRANLRSIVERMEALLDRADGPGMLFDNNRAVPADKAIQISAMDTTSPLWIVGDLHGDLLALEAALAAMRSHRASQTGEAKPRIVFLGDLFDDEGFGLEVLLRVFELIVDAPDRVCLIAGNHDEALSYDGVRFASSVTPSDFADFLNANLAHEWIERAGKVAVRLFDHAPRALFFPDGLLVAHGGFPLVDLHARLAEAGEWNDPMCLSDFVWTRAHPKARKKLPNRFSRGSQFGYEDFAAFCSLSAGLGRPVTHMVRGHDHVEERYAAYPAYGAHPVLTTVALSRRLSRESFGSYERVPTMAQFVEGTLPQVYRLHIPADMIREVYPELAPGSPESETIQESHR</sequence>
<name>A0A5N7MK90_9HYPH</name>
<dbReference type="Gene3D" id="3.60.21.10">
    <property type="match status" value="1"/>
</dbReference>
<dbReference type="InterPro" id="IPR004843">
    <property type="entry name" value="Calcineurin-like_PHP"/>
</dbReference>
<evidence type="ECO:0000259" key="2">
    <source>
        <dbReference type="Pfam" id="PF00149"/>
    </source>
</evidence>
<accession>A0A5N7MK90</accession>
<evidence type="ECO:0000313" key="3">
    <source>
        <dbReference type="EMBL" id="MPR26849.1"/>
    </source>
</evidence>
<dbReference type="PANTHER" id="PTHR11668">
    <property type="entry name" value="SERINE/THREONINE PROTEIN PHOSPHATASE"/>
    <property type="match status" value="1"/>
</dbReference>
<dbReference type="InterPro" id="IPR029052">
    <property type="entry name" value="Metallo-depent_PP-like"/>
</dbReference>
<feature type="compositionally biased region" description="Basic and acidic residues" evidence="1">
    <location>
        <begin position="1"/>
        <end position="10"/>
    </location>
</feature>
<keyword evidence="4" id="KW-1185">Reference proteome</keyword>
<dbReference type="GO" id="GO:0016787">
    <property type="term" value="F:hydrolase activity"/>
    <property type="evidence" value="ECO:0007669"/>
    <property type="project" value="InterPro"/>
</dbReference>
<evidence type="ECO:0000313" key="4">
    <source>
        <dbReference type="Proteomes" id="UP000403266"/>
    </source>
</evidence>
<comment type="caution">
    <text evidence="3">The sequence shown here is derived from an EMBL/GenBank/DDBJ whole genome shotgun (WGS) entry which is preliminary data.</text>
</comment>
<gene>
    <name evidence="3" type="ORF">FS320_16890</name>
</gene>
<dbReference type="InterPro" id="IPR050341">
    <property type="entry name" value="PP1_catalytic_subunit"/>
</dbReference>
<protein>
    <recommendedName>
        <fullName evidence="2">Calcineurin-like phosphoesterase domain-containing protein</fullName>
    </recommendedName>
</protein>
<evidence type="ECO:0000256" key="1">
    <source>
        <dbReference type="SAM" id="MobiDB-lite"/>
    </source>
</evidence>
<dbReference type="OrthoDB" id="8012831at2"/>
<feature type="region of interest" description="Disordered" evidence="1">
    <location>
        <begin position="1"/>
        <end position="99"/>
    </location>
</feature>
<dbReference type="EMBL" id="VOSK01000062">
    <property type="protein sequence ID" value="MPR26849.1"/>
    <property type="molecule type" value="Genomic_DNA"/>
</dbReference>
<organism evidence="3 4">
    <name type="scientific">Microvirga tunisiensis</name>
    <dbReference type="NCBI Taxonomy" id="2108360"/>
    <lineage>
        <taxon>Bacteria</taxon>
        <taxon>Pseudomonadati</taxon>
        <taxon>Pseudomonadota</taxon>
        <taxon>Alphaproteobacteria</taxon>
        <taxon>Hyphomicrobiales</taxon>
        <taxon>Methylobacteriaceae</taxon>
        <taxon>Microvirga</taxon>
    </lineage>
</organism>
<dbReference type="AlphaFoldDB" id="A0A5N7MK90"/>
<feature type="domain" description="Calcineurin-like phosphoesterase" evidence="2">
    <location>
        <begin position="174"/>
        <end position="388"/>
    </location>
</feature>